<organism evidence="2 3">
    <name type="scientific">Aeromicrobium alkaliterrae</name>
    <dbReference type="NCBI Taxonomy" id="302168"/>
    <lineage>
        <taxon>Bacteria</taxon>
        <taxon>Bacillati</taxon>
        <taxon>Actinomycetota</taxon>
        <taxon>Actinomycetes</taxon>
        <taxon>Propionibacteriales</taxon>
        <taxon>Nocardioidaceae</taxon>
        <taxon>Aeromicrobium</taxon>
    </lineage>
</organism>
<dbReference type="InterPro" id="IPR029068">
    <property type="entry name" value="Glyas_Bleomycin-R_OHBP_Dase"/>
</dbReference>
<dbReference type="Gene3D" id="3.30.720.120">
    <property type="match status" value="1"/>
</dbReference>
<accession>A0ABN2KEU5</accession>
<reference evidence="2 3" key="1">
    <citation type="journal article" date="2019" name="Int. J. Syst. Evol. Microbiol.">
        <title>The Global Catalogue of Microorganisms (GCM) 10K type strain sequencing project: providing services to taxonomists for standard genome sequencing and annotation.</title>
        <authorList>
            <consortium name="The Broad Institute Genomics Platform"/>
            <consortium name="The Broad Institute Genome Sequencing Center for Infectious Disease"/>
            <person name="Wu L."/>
            <person name="Ma J."/>
        </authorList>
    </citation>
    <scope>NUCLEOTIDE SEQUENCE [LARGE SCALE GENOMIC DNA]</scope>
    <source>
        <strain evidence="2 3">JCM 13518</strain>
    </source>
</reference>
<comment type="caution">
    <text evidence="2">The sequence shown here is derived from an EMBL/GenBank/DDBJ whole genome shotgun (WGS) entry which is preliminary data.</text>
</comment>
<name>A0ABN2KEU5_9ACTN</name>
<evidence type="ECO:0000313" key="3">
    <source>
        <dbReference type="Proteomes" id="UP001501057"/>
    </source>
</evidence>
<dbReference type="Gene3D" id="3.30.720.110">
    <property type="match status" value="1"/>
</dbReference>
<proteinExistence type="predicted"/>
<dbReference type="InterPro" id="IPR037523">
    <property type="entry name" value="VOC_core"/>
</dbReference>
<feature type="domain" description="VOC" evidence="1">
    <location>
        <begin position="1"/>
        <end position="111"/>
    </location>
</feature>
<dbReference type="SUPFAM" id="SSF54593">
    <property type="entry name" value="Glyoxalase/Bleomycin resistance protein/Dihydroxybiphenyl dioxygenase"/>
    <property type="match status" value="1"/>
</dbReference>
<sequence length="127" mass="14015">MSQDVGAAASFYRRALVAVTTFESDWYVSLRVGTFELAVLQHDHPTIPAGFRHRPAGVLVDVEVEDVDAVHDRLTTDLGLSPVLPLRSETFEQRHFIVEGPDRVLLDVIQPIEPAPDYADAFTATAT</sequence>
<dbReference type="InterPro" id="IPR004360">
    <property type="entry name" value="Glyas_Fos-R_dOase_dom"/>
</dbReference>
<protein>
    <submittedName>
        <fullName evidence="2">VOC family protein</fullName>
    </submittedName>
</protein>
<evidence type="ECO:0000313" key="2">
    <source>
        <dbReference type="EMBL" id="GAA1754364.1"/>
    </source>
</evidence>
<dbReference type="Proteomes" id="UP001501057">
    <property type="component" value="Unassembled WGS sequence"/>
</dbReference>
<gene>
    <name evidence="2" type="ORF">GCM10009710_37110</name>
</gene>
<dbReference type="PROSITE" id="PS51819">
    <property type="entry name" value="VOC"/>
    <property type="match status" value="1"/>
</dbReference>
<dbReference type="Pfam" id="PF00903">
    <property type="entry name" value="Glyoxalase"/>
    <property type="match status" value="1"/>
</dbReference>
<dbReference type="EMBL" id="BAAAME010000018">
    <property type="protein sequence ID" value="GAA1754364.1"/>
    <property type="molecule type" value="Genomic_DNA"/>
</dbReference>
<keyword evidence="3" id="KW-1185">Reference proteome</keyword>
<dbReference type="RefSeq" id="WP_344204418.1">
    <property type="nucleotide sequence ID" value="NZ_BAAAME010000018.1"/>
</dbReference>
<evidence type="ECO:0000259" key="1">
    <source>
        <dbReference type="PROSITE" id="PS51819"/>
    </source>
</evidence>